<proteinExistence type="predicted"/>
<dbReference type="Proteomes" id="UP000287166">
    <property type="component" value="Unassembled WGS sequence"/>
</dbReference>
<evidence type="ECO:0000259" key="2">
    <source>
        <dbReference type="PROSITE" id="PS50097"/>
    </source>
</evidence>
<dbReference type="RefSeq" id="XP_027620641.1">
    <property type="nucleotide sequence ID" value="XM_027764840.1"/>
</dbReference>
<feature type="compositionally biased region" description="Polar residues" evidence="1">
    <location>
        <begin position="327"/>
        <end position="348"/>
    </location>
</feature>
<dbReference type="GeneID" id="38786645"/>
<feature type="compositionally biased region" description="Acidic residues" evidence="1">
    <location>
        <begin position="152"/>
        <end position="168"/>
    </location>
</feature>
<protein>
    <recommendedName>
        <fullName evidence="2">BTB domain-containing protein</fullName>
    </recommendedName>
</protein>
<dbReference type="InterPro" id="IPR000210">
    <property type="entry name" value="BTB/POZ_dom"/>
</dbReference>
<feature type="compositionally biased region" description="Low complexity" evidence="1">
    <location>
        <begin position="414"/>
        <end position="423"/>
    </location>
</feature>
<evidence type="ECO:0000313" key="3">
    <source>
        <dbReference type="EMBL" id="GBE89728.1"/>
    </source>
</evidence>
<sequence length="795" mass="86462">MSPPPSSATGPAQDDMKEDDADFLLEEDDSNVELQRVLMSQHEKSLGGVDGVDNGDGDGDATNVDLQRVLIEEHEQRGALSPENAQPETKVDSASPRSSPDLDLPDVSQILADNQQPAGHTTKPPSLALSCSRGFATPSRPTHAIRQNETSPSDDDDQLLPSGDDDSKEDGGNIPTQSRTSLRGLKKTAQPSDQSDALLQSTPSGRSTAHSARPPEAPVSPAISRLKSKNEPGNTPDRKAVSPTATPVRASYRLSHNVTTTPSGSKSRKRRAKSPASQGGSPDSERRSRTRRRVEPNVLDTAVGTTLTPKTAQKSTSSSNSKPASSRTQSGSSTARTSSDPQTATQGPSGLVIKPPLSTHSFSQPVFGKSSLSPSAPRPTPKHRAQTQLSPGQDIDVKPEVPKSASSTVFPRMTLASTSSLLSQAKDEVERSASQRSRRGSISKAARITRHEEFWHLDGSVVVLIETIAFKLHRSRLSVQSEFFKRLFSNSPPPQAIAVDIDGASGSNAEDNEVQEVNVPMFSGCPLYTLTNVTVQDFVELLKAEKLGIAYAFNPPPSPILAAILRAAYALEFGTILEFATHRLQALWPSDLAQLTPDSIPHAAEAIVLARQCNLPQVCKRAFYELLRSPSFEQEADGDNDEDDDNDMYVDEQEEAGRRLQHADLVRLISTREKLRSEWLRVVCTPPVPSVVPCPLEQIPSDMRDPEREPELVRCRATREKNSELWMRAVLNGPTLVESGTYDPLCALQTLCDMDWADMGYCHGCVGARRELWGEKREKLWKDLDAWLGLPMATA</sequence>
<dbReference type="AlphaFoldDB" id="A0A401H5K7"/>
<keyword evidence="4" id="KW-1185">Reference proteome</keyword>
<dbReference type="InParanoid" id="A0A401H5K7"/>
<feature type="domain" description="BTB" evidence="2">
    <location>
        <begin position="459"/>
        <end position="502"/>
    </location>
</feature>
<reference evidence="3 4" key="1">
    <citation type="journal article" date="2018" name="Sci. Rep.">
        <title>Genome sequence of the cauliflower mushroom Sparassis crispa (Hanabiratake) and its association with beneficial usage.</title>
        <authorList>
            <person name="Kiyama R."/>
            <person name="Furutani Y."/>
            <person name="Kawaguchi K."/>
            <person name="Nakanishi T."/>
        </authorList>
    </citation>
    <scope>NUCLEOTIDE SEQUENCE [LARGE SCALE GENOMIC DNA]</scope>
</reference>
<feature type="compositionally biased region" description="Polar residues" evidence="1">
    <location>
        <begin position="303"/>
        <end position="314"/>
    </location>
</feature>
<feature type="compositionally biased region" description="Acidic residues" evidence="1">
    <location>
        <begin position="16"/>
        <end position="29"/>
    </location>
</feature>
<feature type="compositionally biased region" description="Low complexity" evidence="1">
    <location>
        <begin position="315"/>
        <end position="326"/>
    </location>
</feature>
<dbReference type="CDD" id="cd18186">
    <property type="entry name" value="BTB_POZ_ZBTB_KLHL-like"/>
    <property type="match status" value="1"/>
</dbReference>
<dbReference type="PROSITE" id="PS50097">
    <property type="entry name" value="BTB"/>
    <property type="match status" value="1"/>
</dbReference>
<comment type="caution">
    <text evidence="3">The sequence shown here is derived from an EMBL/GenBank/DDBJ whole genome shotgun (WGS) entry which is preliminary data.</text>
</comment>
<evidence type="ECO:0000256" key="1">
    <source>
        <dbReference type="SAM" id="MobiDB-lite"/>
    </source>
</evidence>
<feature type="region of interest" description="Disordered" evidence="1">
    <location>
        <begin position="1"/>
        <end position="29"/>
    </location>
</feature>
<accession>A0A401H5K7</accession>
<evidence type="ECO:0000313" key="4">
    <source>
        <dbReference type="Proteomes" id="UP000287166"/>
    </source>
</evidence>
<feature type="compositionally biased region" description="Polar residues" evidence="1">
    <location>
        <begin position="358"/>
        <end position="374"/>
    </location>
</feature>
<dbReference type="EMBL" id="BFAD01000017">
    <property type="protein sequence ID" value="GBE89728.1"/>
    <property type="molecule type" value="Genomic_DNA"/>
</dbReference>
<name>A0A401H5K7_9APHY</name>
<dbReference type="OrthoDB" id="2746456at2759"/>
<organism evidence="3 4">
    <name type="scientific">Sparassis crispa</name>
    <dbReference type="NCBI Taxonomy" id="139825"/>
    <lineage>
        <taxon>Eukaryota</taxon>
        <taxon>Fungi</taxon>
        <taxon>Dikarya</taxon>
        <taxon>Basidiomycota</taxon>
        <taxon>Agaricomycotina</taxon>
        <taxon>Agaricomycetes</taxon>
        <taxon>Polyporales</taxon>
        <taxon>Sparassidaceae</taxon>
        <taxon>Sparassis</taxon>
    </lineage>
</organism>
<gene>
    <name evidence="3" type="ORF">SCP_1700520</name>
</gene>
<feature type="region of interest" description="Disordered" evidence="1">
    <location>
        <begin position="45"/>
        <end position="443"/>
    </location>
</feature>
<feature type="compositionally biased region" description="Polar residues" evidence="1">
    <location>
        <begin position="189"/>
        <end position="210"/>
    </location>
</feature>